<dbReference type="CDD" id="cd00037">
    <property type="entry name" value="CLECT"/>
    <property type="match status" value="1"/>
</dbReference>
<dbReference type="Gene3D" id="3.10.100.10">
    <property type="entry name" value="Mannose-Binding Protein A, subunit A"/>
    <property type="match status" value="1"/>
</dbReference>
<dbReference type="InterPro" id="IPR001304">
    <property type="entry name" value="C-type_lectin-like"/>
</dbReference>
<accession>A0AAN9GDY1</accession>
<reference evidence="2 3" key="1">
    <citation type="submission" date="2024-02" db="EMBL/GenBank/DDBJ databases">
        <title>Chromosome-scale genome assembly of the rough periwinkle Littorina saxatilis.</title>
        <authorList>
            <person name="De Jode A."/>
            <person name="Faria R."/>
            <person name="Formenti G."/>
            <person name="Sims Y."/>
            <person name="Smith T.P."/>
            <person name="Tracey A."/>
            <person name="Wood J.M.D."/>
            <person name="Zagrodzka Z.B."/>
            <person name="Johannesson K."/>
            <person name="Butlin R.K."/>
            <person name="Leder E.H."/>
        </authorList>
    </citation>
    <scope>NUCLEOTIDE SEQUENCE [LARGE SCALE GENOMIC DNA]</scope>
    <source>
        <strain evidence="2">Snail1</strain>
        <tissue evidence="2">Muscle</tissue>
    </source>
</reference>
<dbReference type="SUPFAM" id="SSF56436">
    <property type="entry name" value="C-type lectin-like"/>
    <property type="match status" value="1"/>
</dbReference>
<evidence type="ECO:0000313" key="3">
    <source>
        <dbReference type="Proteomes" id="UP001374579"/>
    </source>
</evidence>
<comment type="caution">
    <text evidence="2">The sequence shown here is derived from an EMBL/GenBank/DDBJ whole genome shotgun (WGS) entry which is preliminary data.</text>
</comment>
<dbReference type="InterPro" id="IPR016187">
    <property type="entry name" value="CTDL_fold"/>
</dbReference>
<dbReference type="PROSITE" id="PS50041">
    <property type="entry name" value="C_TYPE_LECTIN_2"/>
    <property type="match status" value="1"/>
</dbReference>
<dbReference type="InterPro" id="IPR050111">
    <property type="entry name" value="C-type_lectin/snaclec_domain"/>
</dbReference>
<keyword evidence="3" id="KW-1185">Reference proteome</keyword>
<dbReference type="InterPro" id="IPR016186">
    <property type="entry name" value="C-type_lectin-like/link_sf"/>
</dbReference>
<evidence type="ECO:0000259" key="1">
    <source>
        <dbReference type="PROSITE" id="PS50041"/>
    </source>
</evidence>
<dbReference type="Pfam" id="PF00059">
    <property type="entry name" value="Lectin_C"/>
    <property type="match status" value="1"/>
</dbReference>
<dbReference type="EMBL" id="JBAMIC010000008">
    <property type="protein sequence ID" value="KAK7103310.1"/>
    <property type="molecule type" value="Genomic_DNA"/>
</dbReference>
<feature type="domain" description="C-type lectin" evidence="1">
    <location>
        <begin position="8"/>
        <end position="146"/>
    </location>
</feature>
<dbReference type="SMART" id="SM00034">
    <property type="entry name" value="CLECT"/>
    <property type="match status" value="1"/>
</dbReference>
<evidence type="ECO:0000313" key="2">
    <source>
        <dbReference type="EMBL" id="KAK7103310.1"/>
    </source>
</evidence>
<proteinExistence type="predicted"/>
<dbReference type="PANTHER" id="PTHR22803">
    <property type="entry name" value="MANNOSE, PHOSPHOLIPASE, LECTIN RECEPTOR RELATED"/>
    <property type="match status" value="1"/>
</dbReference>
<dbReference type="Proteomes" id="UP001374579">
    <property type="component" value="Unassembled WGS sequence"/>
</dbReference>
<gene>
    <name evidence="2" type="ORF">V1264_018238</name>
</gene>
<sequence>MDSLVHVQSSSCFQVISDNSILKNWTDARDACDNEGGRLAVLDTKGKIDTVIDVMRDNTDFPQVGFYLGAHRPMDRWNTAWPNGEQDYIWLNGQPLDPDLTAPYWKDSDPNNWQDGQNVIMLYGDQGISRPWVDDNADRIEGYICEFSLI</sequence>
<name>A0AAN9GDY1_9CAEN</name>
<organism evidence="2 3">
    <name type="scientific">Littorina saxatilis</name>
    <dbReference type="NCBI Taxonomy" id="31220"/>
    <lineage>
        <taxon>Eukaryota</taxon>
        <taxon>Metazoa</taxon>
        <taxon>Spiralia</taxon>
        <taxon>Lophotrochozoa</taxon>
        <taxon>Mollusca</taxon>
        <taxon>Gastropoda</taxon>
        <taxon>Caenogastropoda</taxon>
        <taxon>Littorinimorpha</taxon>
        <taxon>Littorinoidea</taxon>
        <taxon>Littorinidae</taxon>
        <taxon>Littorina</taxon>
    </lineage>
</organism>
<protein>
    <recommendedName>
        <fullName evidence="1">C-type lectin domain-containing protein</fullName>
    </recommendedName>
</protein>
<dbReference type="AlphaFoldDB" id="A0AAN9GDY1"/>